<proteinExistence type="predicted"/>
<dbReference type="Pfam" id="PF13419">
    <property type="entry name" value="HAD_2"/>
    <property type="match status" value="1"/>
</dbReference>
<dbReference type="SFLD" id="SFLDG01135">
    <property type="entry name" value="C1.5.6:_HAD__Beta-PGM__Phospha"/>
    <property type="match status" value="1"/>
</dbReference>
<dbReference type="NCBIfam" id="TIGR01549">
    <property type="entry name" value="HAD-SF-IA-v1"/>
    <property type="match status" value="1"/>
</dbReference>
<dbReference type="AlphaFoldDB" id="A0A7I8DH56"/>
<dbReference type="NCBIfam" id="NF009804">
    <property type="entry name" value="PRK13288.1"/>
    <property type="match status" value="1"/>
</dbReference>
<reference evidence="1 2" key="1">
    <citation type="submission" date="2020-08" db="EMBL/GenBank/DDBJ databases">
        <title>Complete Genome Sequence of Effusibacillus dendaii Strain skT53, Isolated from Farmland soil.</title>
        <authorList>
            <person name="Konishi T."/>
            <person name="Kawasaki H."/>
        </authorList>
    </citation>
    <scope>NUCLEOTIDE SEQUENCE [LARGE SCALE GENOMIC DNA]</scope>
    <source>
        <strain evidence="2">skT53</strain>
    </source>
</reference>
<dbReference type="FunFam" id="3.40.50.1000:FF:000022">
    <property type="entry name" value="Phosphoglycolate phosphatase"/>
    <property type="match status" value="1"/>
</dbReference>
<dbReference type="CDD" id="cd02616">
    <property type="entry name" value="HAD_PPase"/>
    <property type="match status" value="1"/>
</dbReference>
<dbReference type="InterPro" id="IPR050155">
    <property type="entry name" value="HAD-like_hydrolase_sf"/>
</dbReference>
<dbReference type="EMBL" id="AP023366">
    <property type="protein sequence ID" value="BCJ87930.1"/>
    <property type="molecule type" value="Genomic_DNA"/>
</dbReference>
<evidence type="ECO:0000313" key="2">
    <source>
        <dbReference type="Proteomes" id="UP000593802"/>
    </source>
</evidence>
<dbReference type="SFLD" id="SFLDG01129">
    <property type="entry name" value="C1.5:_HAD__Beta-PGM__Phosphata"/>
    <property type="match status" value="1"/>
</dbReference>
<dbReference type="InterPro" id="IPR023214">
    <property type="entry name" value="HAD_sf"/>
</dbReference>
<dbReference type="Proteomes" id="UP000593802">
    <property type="component" value="Chromosome"/>
</dbReference>
<dbReference type="SUPFAM" id="SSF56784">
    <property type="entry name" value="HAD-like"/>
    <property type="match status" value="1"/>
</dbReference>
<dbReference type="GO" id="GO:0005829">
    <property type="term" value="C:cytosol"/>
    <property type="evidence" value="ECO:0007669"/>
    <property type="project" value="TreeGrafter"/>
</dbReference>
<accession>A0A7I8DH56</accession>
<protein>
    <submittedName>
        <fullName evidence="1">Pyrophosphatase PpaX</fullName>
    </submittedName>
</protein>
<dbReference type="InterPro" id="IPR036412">
    <property type="entry name" value="HAD-like_sf"/>
</dbReference>
<dbReference type="NCBIfam" id="TIGR01509">
    <property type="entry name" value="HAD-SF-IA-v3"/>
    <property type="match status" value="1"/>
</dbReference>
<name>A0A7I8DH56_9BACL</name>
<dbReference type="GO" id="GO:0008967">
    <property type="term" value="F:phosphoglycolate phosphatase activity"/>
    <property type="evidence" value="ECO:0007669"/>
    <property type="project" value="TreeGrafter"/>
</dbReference>
<sequence length="213" mass="24306">MRYPFILFDLDGTLLDTNELILQSFEHTLGTFFPGVFKREDLLPFMGEPMNRQFARWAAPEQIPLLTDEYRKYNLSNHDRLVTIFPNVKETLSDLQKMGCKIALVTSKIRLTTERGLRLFDLERYFETLVTIEDTEKHKPEPEPLLLAMKRLGAHPEQTLMVGDSPYDVQGGKAAGTATCSVGWSLRGKEALSSYQPDHIIDDMTELLKIARG</sequence>
<dbReference type="KEGG" id="eff:skT53_29150"/>
<dbReference type="GO" id="GO:0006281">
    <property type="term" value="P:DNA repair"/>
    <property type="evidence" value="ECO:0007669"/>
    <property type="project" value="TreeGrafter"/>
</dbReference>
<organism evidence="1 2">
    <name type="scientific">Effusibacillus dendaii</name>
    <dbReference type="NCBI Taxonomy" id="2743772"/>
    <lineage>
        <taxon>Bacteria</taxon>
        <taxon>Bacillati</taxon>
        <taxon>Bacillota</taxon>
        <taxon>Bacilli</taxon>
        <taxon>Bacillales</taxon>
        <taxon>Alicyclobacillaceae</taxon>
        <taxon>Effusibacillus</taxon>
    </lineage>
</organism>
<dbReference type="PRINTS" id="PR00413">
    <property type="entry name" value="HADHALOGNASE"/>
</dbReference>
<dbReference type="Gene3D" id="3.40.50.1000">
    <property type="entry name" value="HAD superfamily/HAD-like"/>
    <property type="match status" value="1"/>
</dbReference>
<dbReference type="InterPro" id="IPR023198">
    <property type="entry name" value="PGP-like_dom2"/>
</dbReference>
<dbReference type="PANTHER" id="PTHR43434">
    <property type="entry name" value="PHOSPHOGLYCOLATE PHOSPHATASE"/>
    <property type="match status" value="1"/>
</dbReference>
<keyword evidence="2" id="KW-1185">Reference proteome</keyword>
<dbReference type="Gene3D" id="1.10.150.240">
    <property type="entry name" value="Putative phosphatase, domain 2"/>
    <property type="match status" value="1"/>
</dbReference>
<dbReference type="InterPro" id="IPR006439">
    <property type="entry name" value="HAD-SF_hydro_IA"/>
</dbReference>
<dbReference type="SFLD" id="SFLDS00003">
    <property type="entry name" value="Haloacid_Dehalogenase"/>
    <property type="match status" value="1"/>
</dbReference>
<evidence type="ECO:0000313" key="1">
    <source>
        <dbReference type="EMBL" id="BCJ87930.1"/>
    </source>
</evidence>
<dbReference type="RefSeq" id="WP_200758445.1">
    <property type="nucleotide sequence ID" value="NZ_AP023366.1"/>
</dbReference>
<dbReference type="InterPro" id="IPR041492">
    <property type="entry name" value="HAD_2"/>
</dbReference>
<dbReference type="PANTHER" id="PTHR43434:SF26">
    <property type="entry name" value="PYROPHOSPHATASE PPAX"/>
    <property type="match status" value="1"/>
</dbReference>
<gene>
    <name evidence="1" type="primary">ppaX</name>
    <name evidence="1" type="ORF">skT53_29150</name>
</gene>